<accession>A0ABD5M988</accession>
<dbReference type="Pfam" id="PF02899">
    <property type="entry name" value="Phage_int_SAM_1"/>
    <property type="match status" value="1"/>
</dbReference>
<dbReference type="GO" id="GO:0015074">
    <property type="term" value="P:DNA integration"/>
    <property type="evidence" value="ECO:0007669"/>
    <property type="project" value="UniProtKB-KW"/>
</dbReference>
<dbReference type="PANTHER" id="PTHR30349:SF41">
    <property type="entry name" value="INTEGRASE_RECOMBINASE PROTEIN MJ0367-RELATED"/>
    <property type="match status" value="1"/>
</dbReference>
<evidence type="ECO:0000259" key="5">
    <source>
        <dbReference type="PROSITE" id="PS51900"/>
    </source>
</evidence>
<dbReference type="SUPFAM" id="SSF56349">
    <property type="entry name" value="DNA breaking-rejoining enzymes"/>
    <property type="match status" value="1"/>
</dbReference>
<sequence>MERTPYDSHKLEPLSPSEGLEMFLSEKCDDLAQSTLQSYRRRINHFIRYCETRDIDNLNNLTGRDLYRFRVFRRDEGDLAKPSLKSQLTAVRSFIKFAERIDACPEDLHRDVVLPSMNPGEDVRDNIIAVEEAQQIIDYLDKFHYASYRHALFATAWETHLRTGTLHSLDVSDLLVEEQALRIEHRPDTGTRLKNGRRANRVIAISSDLVSILTDHIEHERPSIEDKYGRKPLFASQQGRMSKSNLRQTCYAVTRPCFYTDECPAGRDLDDCQATKYEYATSCPDSESLHAVRRGGITYRLSEDVPMEVVSDRGNVSRRVLEEHYDARDEMTRMAQRRKHLNLD</sequence>
<organism evidence="6 7">
    <name type="scientific">Halobellus rubicundus</name>
    <dbReference type="NCBI Taxonomy" id="2996466"/>
    <lineage>
        <taxon>Archaea</taxon>
        <taxon>Methanobacteriati</taxon>
        <taxon>Methanobacteriota</taxon>
        <taxon>Stenosarchaea group</taxon>
        <taxon>Halobacteria</taxon>
        <taxon>Halobacteriales</taxon>
        <taxon>Haloferacaceae</taxon>
        <taxon>Halobellus</taxon>
    </lineage>
</organism>
<dbReference type="InterPro" id="IPR004107">
    <property type="entry name" value="Integrase_SAM-like_N"/>
</dbReference>
<dbReference type="EMBL" id="JBGNYA010000001">
    <property type="protein sequence ID" value="MFA1609867.1"/>
    <property type="molecule type" value="Genomic_DNA"/>
</dbReference>
<evidence type="ECO:0000313" key="6">
    <source>
        <dbReference type="EMBL" id="MFA1609867.1"/>
    </source>
</evidence>
<evidence type="ECO:0000256" key="1">
    <source>
        <dbReference type="ARBA" id="ARBA00022908"/>
    </source>
</evidence>
<dbReference type="InterPro" id="IPR044068">
    <property type="entry name" value="CB"/>
</dbReference>
<dbReference type="InterPro" id="IPR002104">
    <property type="entry name" value="Integrase_catalytic"/>
</dbReference>
<protein>
    <submittedName>
        <fullName evidence="6">Tyrosine-type recombinase/integrase</fullName>
    </submittedName>
</protein>
<evidence type="ECO:0000256" key="3">
    <source>
        <dbReference type="ARBA" id="ARBA00023172"/>
    </source>
</evidence>
<dbReference type="Pfam" id="PF00589">
    <property type="entry name" value="Phage_integrase"/>
    <property type="match status" value="1"/>
</dbReference>
<dbReference type="GO" id="GO:0006310">
    <property type="term" value="P:DNA recombination"/>
    <property type="evidence" value="ECO:0007669"/>
    <property type="project" value="UniProtKB-KW"/>
</dbReference>
<feature type="domain" description="Core-binding (CB)" evidence="5">
    <location>
        <begin position="14"/>
        <end position="99"/>
    </location>
</feature>
<dbReference type="AlphaFoldDB" id="A0ABD5M988"/>
<dbReference type="Gene3D" id="1.10.150.130">
    <property type="match status" value="1"/>
</dbReference>
<keyword evidence="1" id="KW-0229">DNA integration</keyword>
<dbReference type="InterPro" id="IPR011010">
    <property type="entry name" value="DNA_brk_join_enz"/>
</dbReference>
<evidence type="ECO:0000256" key="4">
    <source>
        <dbReference type="PROSITE-ProRule" id="PRU01248"/>
    </source>
</evidence>
<comment type="caution">
    <text evidence="6">The sequence shown here is derived from an EMBL/GenBank/DDBJ whole genome shotgun (WGS) entry which is preliminary data.</text>
</comment>
<dbReference type="Proteomes" id="UP001570511">
    <property type="component" value="Unassembled WGS sequence"/>
</dbReference>
<dbReference type="GO" id="GO:0003677">
    <property type="term" value="F:DNA binding"/>
    <property type="evidence" value="ECO:0007669"/>
    <property type="project" value="UniProtKB-UniRule"/>
</dbReference>
<evidence type="ECO:0000313" key="7">
    <source>
        <dbReference type="Proteomes" id="UP001570511"/>
    </source>
</evidence>
<proteinExistence type="predicted"/>
<keyword evidence="7" id="KW-1185">Reference proteome</keyword>
<name>A0ABD5M988_9EURY</name>
<dbReference type="Gene3D" id="1.10.443.10">
    <property type="entry name" value="Intergrase catalytic core"/>
    <property type="match status" value="1"/>
</dbReference>
<dbReference type="PANTHER" id="PTHR30349">
    <property type="entry name" value="PHAGE INTEGRASE-RELATED"/>
    <property type="match status" value="1"/>
</dbReference>
<dbReference type="InterPro" id="IPR050090">
    <property type="entry name" value="Tyrosine_recombinase_XerCD"/>
</dbReference>
<evidence type="ECO:0000256" key="2">
    <source>
        <dbReference type="ARBA" id="ARBA00023125"/>
    </source>
</evidence>
<dbReference type="InterPro" id="IPR013762">
    <property type="entry name" value="Integrase-like_cat_sf"/>
</dbReference>
<reference evidence="6 7" key="1">
    <citation type="submission" date="2024-08" db="EMBL/GenBank/DDBJ databases">
        <title>Halobellus sp. MBLA0158 whole genome sequence.</title>
        <authorList>
            <person name="Hwang C.Y."/>
            <person name="Cho E.-S."/>
            <person name="Seo M.-J."/>
        </authorList>
    </citation>
    <scope>NUCLEOTIDE SEQUENCE [LARGE SCALE GENOMIC DNA]</scope>
    <source>
        <strain evidence="6 7">MBLA0158</strain>
    </source>
</reference>
<keyword evidence="3" id="KW-0233">DNA recombination</keyword>
<keyword evidence="2 4" id="KW-0238">DNA-binding</keyword>
<dbReference type="PROSITE" id="PS51900">
    <property type="entry name" value="CB"/>
    <property type="match status" value="1"/>
</dbReference>
<dbReference type="RefSeq" id="WP_372386958.1">
    <property type="nucleotide sequence ID" value="NZ_JBGNYA010000001.1"/>
</dbReference>
<gene>
    <name evidence="6" type="ORF">OS889_02455</name>
</gene>
<dbReference type="InterPro" id="IPR010998">
    <property type="entry name" value="Integrase_recombinase_N"/>
</dbReference>